<feature type="domain" description="SNRNP25 ubiquitin-like" evidence="2">
    <location>
        <begin position="73"/>
        <end position="159"/>
    </location>
</feature>
<sequence>MDLPTSVQKSEERSQPDMPRPSVDLTPSSTTESDHASIVESLLEDPLLNDLTPQVTLEEVKTLIAIEEGRAYRIRIERQRMDAIPLVVSQATTVRQMKKLIQAAFKRMVREQSSTRFVNWKYIWRTHCLVLNGNKLLDDSVAISSIGIKNNSSLSFEKYIARRENRRRNSRVIR</sequence>
<evidence type="ECO:0000313" key="4">
    <source>
        <dbReference type="Proteomes" id="UP000654370"/>
    </source>
</evidence>
<name>A0A8H7Q5K4_MORIS</name>
<dbReference type="GO" id="GO:0000398">
    <property type="term" value="P:mRNA splicing, via spliceosome"/>
    <property type="evidence" value="ECO:0007669"/>
    <property type="project" value="InterPro"/>
</dbReference>
<protein>
    <recommendedName>
        <fullName evidence="2">SNRNP25 ubiquitin-like domain-containing protein</fullName>
    </recommendedName>
</protein>
<keyword evidence="4" id="KW-1185">Reference proteome</keyword>
<evidence type="ECO:0000259" key="2">
    <source>
        <dbReference type="Pfam" id="PF18036"/>
    </source>
</evidence>
<dbReference type="OrthoDB" id="72819at2759"/>
<feature type="region of interest" description="Disordered" evidence="1">
    <location>
        <begin position="1"/>
        <end position="35"/>
    </location>
</feature>
<dbReference type="SUPFAM" id="SSF54236">
    <property type="entry name" value="Ubiquitin-like"/>
    <property type="match status" value="1"/>
</dbReference>
<dbReference type="Pfam" id="PF18036">
    <property type="entry name" value="Ubiquitin_4"/>
    <property type="match status" value="1"/>
</dbReference>
<comment type="caution">
    <text evidence="3">The sequence shown here is derived from an EMBL/GenBank/DDBJ whole genome shotgun (WGS) entry which is preliminary data.</text>
</comment>
<dbReference type="PANTHER" id="PTHR14942">
    <property type="entry name" value="U11/U12 SMALL NUCLEAR RIBONUCLEOPROTEIN 25 KDA PROTEIN"/>
    <property type="match status" value="1"/>
</dbReference>
<dbReference type="CDD" id="cd17058">
    <property type="entry name" value="Ubl_SNRNP25"/>
    <property type="match status" value="1"/>
</dbReference>
<dbReference type="EMBL" id="JAEPQZ010000001">
    <property type="protein sequence ID" value="KAG2186221.1"/>
    <property type="molecule type" value="Genomic_DNA"/>
</dbReference>
<dbReference type="AlphaFoldDB" id="A0A8H7Q5K4"/>
<dbReference type="PANTHER" id="PTHR14942:SF0">
    <property type="entry name" value="U11_U12 SMALL NUCLEAR RIBONUCLEOPROTEIN 25 KDA PROTEIN"/>
    <property type="match status" value="1"/>
</dbReference>
<accession>A0A8H7Q5K4</accession>
<proteinExistence type="predicted"/>
<dbReference type="InterPro" id="IPR029071">
    <property type="entry name" value="Ubiquitin-like_domsf"/>
</dbReference>
<organism evidence="3 4">
    <name type="scientific">Mortierella isabellina</name>
    <name type="common">Filamentous fungus</name>
    <name type="synonym">Umbelopsis isabellina</name>
    <dbReference type="NCBI Taxonomy" id="91625"/>
    <lineage>
        <taxon>Eukaryota</taxon>
        <taxon>Fungi</taxon>
        <taxon>Fungi incertae sedis</taxon>
        <taxon>Mucoromycota</taxon>
        <taxon>Mucoromycotina</taxon>
        <taxon>Umbelopsidomycetes</taxon>
        <taxon>Umbelopsidales</taxon>
        <taxon>Umbelopsidaceae</taxon>
        <taxon>Umbelopsis</taxon>
    </lineage>
</organism>
<dbReference type="Gene3D" id="3.10.20.90">
    <property type="entry name" value="Phosphatidylinositol 3-kinase Catalytic Subunit, Chain A, domain 1"/>
    <property type="match status" value="1"/>
</dbReference>
<reference evidence="3" key="1">
    <citation type="submission" date="2020-12" db="EMBL/GenBank/DDBJ databases">
        <title>Metabolic potential, ecology and presence of endohyphal bacteria is reflected in genomic diversity of Mucoromycotina.</title>
        <authorList>
            <person name="Muszewska A."/>
            <person name="Okrasinska A."/>
            <person name="Steczkiewicz K."/>
            <person name="Drgas O."/>
            <person name="Orlowska M."/>
            <person name="Perlinska-Lenart U."/>
            <person name="Aleksandrzak-Piekarczyk T."/>
            <person name="Szatraj K."/>
            <person name="Zielenkiewicz U."/>
            <person name="Pilsyk S."/>
            <person name="Malc E."/>
            <person name="Mieczkowski P."/>
            <person name="Kruszewska J.S."/>
            <person name="Biernat P."/>
            <person name="Pawlowska J."/>
        </authorList>
    </citation>
    <scope>NUCLEOTIDE SEQUENCE</scope>
    <source>
        <strain evidence="3">WA0000067209</strain>
    </source>
</reference>
<gene>
    <name evidence="3" type="ORF">INT43_002659</name>
</gene>
<dbReference type="GO" id="GO:0005681">
    <property type="term" value="C:spliceosomal complex"/>
    <property type="evidence" value="ECO:0007669"/>
    <property type="project" value="TreeGrafter"/>
</dbReference>
<dbReference type="InterPro" id="IPR040610">
    <property type="entry name" value="SNRNP25_ubiquitin"/>
</dbReference>
<dbReference type="Proteomes" id="UP000654370">
    <property type="component" value="Unassembled WGS sequence"/>
</dbReference>
<evidence type="ECO:0000313" key="3">
    <source>
        <dbReference type="EMBL" id="KAG2186221.1"/>
    </source>
</evidence>
<evidence type="ECO:0000256" key="1">
    <source>
        <dbReference type="SAM" id="MobiDB-lite"/>
    </source>
</evidence>
<dbReference type="InterPro" id="IPR039690">
    <property type="entry name" value="SNRNP25"/>
</dbReference>